<dbReference type="PANTHER" id="PTHR33710:SF71">
    <property type="entry name" value="ENDONUCLEASE_EXONUCLEASE_PHOSPHATASE DOMAIN-CONTAINING PROTEIN"/>
    <property type="match status" value="1"/>
</dbReference>
<evidence type="ECO:0000313" key="2">
    <source>
        <dbReference type="Proteomes" id="UP001202328"/>
    </source>
</evidence>
<dbReference type="SUPFAM" id="SSF56219">
    <property type="entry name" value="DNase I-like"/>
    <property type="match status" value="1"/>
</dbReference>
<reference evidence="1" key="1">
    <citation type="submission" date="2022-04" db="EMBL/GenBank/DDBJ databases">
        <title>A functionally conserved STORR gene fusion in Papaver species that diverged 16.8 million years ago.</title>
        <authorList>
            <person name="Catania T."/>
        </authorList>
    </citation>
    <scope>NUCLEOTIDE SEQUENCE</scope>
    <source>
        <strain evidence="1">S-188037</strain>
    </source>
</reference>
<evidence type="ECO:0008006" key="3">
    <source>
        <dbReference type="Google" id="ProtNLM"/>
    </source>
</evidence>
<dbReference type="EMBL" id="JAJJMB010010439">
    <property type="protein sequence ID" value="KAI3908786.1"/>
    <property type="molecule type" value="Genomic_DNA"/>
</dbReference>
<organism evidence="1 2">
    <name type="scientific">Papaver atlanticum</name>
    <dbReference type="NCBI Taxonomy" id="357466"/>
    <lineage>
        <taxon>Eukaryota</taxon>
        <taxon>Viridiplantae</taxon>
        <taxon>Streptophyta</taxon>
        <taxon>Embryophyta</taxon>
        <taxon>Tracheophyta</taxon>
        <taxon>Spermatophyta</taxon>
        <taxon>Magnoliopsida</taxon>
        <taxon>Ranunculales</taxon>
        <taxon>Papaveraceae</taxon>
        <taxon>Papaveroideae</taxon>
        <taxon>Papaver</taxon>
    </lineage>
</organism>
<proteinExistence type="predicted"/>
<accession>A0AAD4XE74</accession>
<keyword evidence="2" id="KW-1185">Reference proteome</keyword>
<feature type="non-terminal residue" evidence="1">
    <location>
        <position position="83"/>
    </location>
</feature>
<protein>
    <recommendedName>
        <fullName evidence="3">Endonuclease/exonuclease/phosphatase domain-containing protein</fullName>
    </recommendedName>
</protein>
<evidence type="ECO:0000313" key="1">
    <source>
        <dbReference type="EMBL" id="KAI3908786.1"/>
    </source>
</evidence>
<dbReference type="PANTHER" id="PTHR33710">
    <property type="entry name" value="BNAC02G09200D PROTEIN"/>
    <property type="match status" value="1"/>
</dbReference>
<gene>
    <name evidence="1" type="ORF">MKW98_029336</name>
</gene>
<dbReference type="AlphaFoldDB" id="A0AAD4XE74"/>
<comment type="caution">
    <text evidence="1">The sequence shown here is derived from an EMBL/GenBank/DDBJ whole genome shotgun (WGS) entry which is preliminary data.</text>
</comment>
<dbReference type="Gene3D" id="3.60.10.10">
    <property type="entry name" value="Endonuclease/exonuclease/phosphatase"/>
    <property type="match status" value="1"/>
</dbReference>
<dbReference type="Proteomes" id="UP001202328">
    <property type="component" value="Unassembled WGS sequence"/>
</dbReference>
<name>A0AAD4XE74_9MAGN</name>
<sequence>MENVASLDCVYAAIGDFNVISNSSEKRGGLTPSYSQLADFNSMISNCGLIDIEDDGPRYTWTNKQLNQRNIQERLDRALVNEK</sequence>
<dbReference type="InterPro" id="IPR036691">
    <property type="entry name" value="Endo/exonu/phosph_ase_sf"/>
</dbReference>